<dbReference type="RefSeq" id="XP_011495152.1">
    <property type="nucleotide sequence ID" value="XM_011496850.1"/>
</dbReference>
<feature type="transmembrane region" description="Helical" evidence="1">
    <location>
        <begin position="16"/>
        <end position="38"/>
    </location>
</feature>
<dbReference type="KEGG" id="csol:105360075"/>
<organism evidence="2 3">
    <name type="scientific">Ceratosolen solmsi marchali</name>
    <dbReference type="NCBI Taxonomy" id="326594"/>
    <lineage>
        <taxon>Eukaryota</taxon>
        <taxon>Metazoa</taxon>
        <taxon>Ecdysozoa</taxon>
        <taxon>Arthropoda</taxon>
        <taxon>Hexapoda</taxon>
        <taxon>Insecta</taxon>
        <taxon>Pterygota</taxon>
        <taxon>Neoptera</taxon>
        <taxon>Endopterygota</taxon>
        <taxon>Hymenoptera</taxon>
        <taxon>Apocrita</taxon>
        <taxon>Proctotrupomorpha</taxon>
        <taxon>Chalcidoidea</taxon>
        <taxon>Agaonidae</taxon>
        <taxon>Agaoninae</taxon>
        <taxon>Ceratosolen</taxon>
    </lineage>
</organism>
<gene>
    <name evidence="3" type="primary">LOC105360075</name>
</gene>
<keyword evidence="1" id="KW-0812">Transmembrane</keyword>
<proteinExistence type="predicted"/>
<dbReference type="GeneID" id="105360075"/>
<dbReference type="Proteomes" id="UP000695007">
    <property type="component" value="Unplaced"/>
</dbReference>
<name>A0AAJ6VLD1_9HYME</name>
<keyword evidence="1" id="KW-0472">Membrane</keyword>
<protein>
    <submittedName>
        <fullName evidence="3">Uncharacterized protein LOC105360075</fullName>
    </submittedName>
</protein>
<evidence type="ECO:0000313" key="2">
    <source>
        <dbReference type="Proteomes" id="UP000695007"/>
    </source>
</evidence>
<reference evidence="3" key="1">
    <citation type="submission" date="2025-08" db="UniProtKB">
        <authorList>
            <consortium name="RefSeq"/>
        </authorList>
    </citation>
    <scope>IDENTIFICATION</scope>
</reference>
<keyword evidence="2" id="KW-1185">Reference proteome</keyword>
<accession>A0AAJ6VLD1</accession>
<evidence type="ECO:0000256" key="1">
    <source>
        <dbReference type="SAM" id="Phobius"/>
    </source>
</evidence>
<evidence type="ECO:0000313" key="3">
    <source>
        <dbReference type="RefSeq" id="XP_011495152.1"/>
    </source>
</evidence>
<keyword evidence="1" id="KW-1133">Transmembrane helix</keyword>
<feature type="transmembrane region" description="Helical" evidence="1">
    <location>
        <begin position="44"/>
        <end position="63"/>
    </location>
</feature>
<sequence>MLALERFRLRQFAKSWALVEAAEALSILFGVPLTGYINSKNPKIGYYACSLSSLCGAALLFLVGSNRRKACSPVIFTATRSRSLGSLSCACPTINMKPVAYNISRLVKSQSLHIPLIRDENQYSLLLMSINQKSYTNRTRNFERKNVYNTKPHQFNKQKLDSI</sequence>
<dbReference type="AlphaFoldDB" id="A0AAJ6VLD1"/>